<keyword evidence="3" id="KW-1185">Reference proteome</keyword>
<dbReference type="eggNOG" id="COG2014">
    <property type="taxonomic scope" value="Bacteria"/>
</dbReference>
<accession>M1E4T4</accession>
<dbReference type="STRING" id="747365.Thena_0100"/>
<dbReference type="Gene3D" id="3.40.50.11590">
    <property type="match status" value="1"/>
</dbReference>
<evidence type="ECO:0000313" key="3">
    <source>
        <dbReference type="Proteomes" id="UP000011765"/>
    </source>
</evidence>
<sequence length="242" mass="27505">MLLKSLKKKWWKRVVDMNLQRENINVEIRGLTPKEAIGEPQRDDFPLLKGKEFLIQAKIKESIGQAFTSTPSKYVGHLEEISRLNESQEQNRALIVAAINATYRFLGLLNNTIHCKDEGPELCAKRTLEHFKDNFKNLKIAVVGYQPAFVSTLSKHFDIRVTDMDPENIDKFKNGILIESYKLNKEIIKKSDVVFMTGSTLVNGSIDELIGYSSGKEVIFFGTTCAALAYEFGFKRLCFQSS</sequence>
<evidence type="ECO:0000259" key="1">
    <source>
        <dbReference type="Pfam" id="PF04016"/>
    </source>
</evidence>
<dbReference type="Proteomes" id="UP000011765">
    <property type="component" value="Chromosome"/>
</dbReference>
<dbReference type="RefSeq" id="WP_013755481.1">
    <property type="nucleotide sequence ID" value="NC_015499.1"/>
</dbReference>
<reference evidence="2 3" key="1">
    <citation type="submission" date="2011-04" db="EMBL/GenBank/DDBJ databases">
        <title>The complete genome of Thermodesulfobium narugense DSM 14796.</title>
        <authorList>
            <consortium name="US DOE Joint Genome Institute (JGI-PGF)"/>
            <person name="Lucas S."/>
            <person name="Han J."/>
            <person name="Lapidus A."/>
            <person name="Bruce D."/>
            <person name="Goodwin L."/>
            <person name="Pitluck S."/>
            <person name="Peters L."/>
            <person name="Kyrpides N."/>
            <person name="Mavromatis K."/>
            <person name="Pagani I."/>
            <person name="Ivanova N."/>
            <person name="Ovchinnikova G."/>
            <person name="Zhang X."/>
            <person name="Saunders L."/>
            <person name="Detter J.C."/>
            <person name="Tapia R."/>
            <person name="Han C."/>
            <person name="Land M."/>
            <person name="Hauser L."/>
            <person name="Markowitz V."/>
            <person name="Cheng J.-F."/>
            <person name="Hugenholtz P."/>
            <person name="Woyke T."/>
            <person name="Wu D."/>
            <person name="Spring S."/>
            <person name="Schroeder M."/>
            <person name="Brambilla E."/>
            <person name="Klenk H.-P."/>
            <person name="Eisen J.A."/>
        </authorList>
    </citation>
    <scope>NUCLEOTIDE SEQUENCE [LARGE SCALE GENOMIC DNA]</scope>
    <source>
        <strain evidence="2 3">DSM 14796</strain>
    </source>
</reference>
<proteinExistence type="predicted"/>
<name>M1E4T4_9BACT</name>
<organism evidence="2 3">
    <name type="scientific">Thermodesulfobium narugense DSM 14796</name>
    <dbReference type="NCBI Taxonomy" id="747365"/>
    <lineage>
        <taxon>Bacteria</taxon>
        <taxon>Pseudomonadati</taxon>
        <taxon>Thermodesulfobiota</taxon>
        <taxon>Thermodesulfobiia</taxon>
        <taxon>Thermodesulfobiales</taxon>
        <taxon>Thermodesulfobiaceae</taxon>
        <taxon>Thermodesulfobium</taxon>
    </lineage>
</organism>
<dbReference type="SUPFAM" id="SSF159713">
    <property type="entry name" value="Dhaf3308-like"/>
    <property type="match status" value="1"/>
</dbReference>
<evidence type="ECO:0000313" key="2">
    <source>
        <dbReference type="EMBL" id="AEE13751.1"/>
    </source>
</evidence>
<dbReference type="HOGENOM" id="CLU_1136483_0_0_9"/>
<dbReference type="KEGG" id="tnr:Thena_0100"/>
<dbReference type="Pfam" id="PF04016">
    <property type="entry name" value="DUF364"/>
    <property type="match status" value="1"/>
</dbReference>
<dbReference type="InterPro" id="IPR007161">
    <property type="entry name" value="DUF364"/>
</dbReference>
<dbReference type="EMBL" id="CP002690">
    <property type="protein sequence ID" value="AEE13751.1"/>
    <property type="molecule type" value="Genomic_DNA"/>
</dbReference>
<protein>
    <recommendedName>
        <fullName evidence="1">Putative heavy-metal chelation domain-containing protein</fullName>
    </recommendedName>
</protein>
<feature type="domain" description="Putative heavy-metal chelation" evidence="1">
    <location>
        <begin position="133"/>
        <end position="229"/>
    </location>
</feature>
<gene>
    <name evidence="2" type="ORF">Thena_0100</name>
</gene>
<dbReference type="AlphaFoldDB" id="M1E4T4"/>